<evidence type="ECO:0000256" key="1">
    <source>
        <dbReference type="ARBA" id="ARBA00022801"/>
    </source>
</evidence>
<protein>
    <submittedName>
        <fullName evidence="3">FAD pyrophosphatase (EC)</fullName>
        <ecNumber evidence="3">3.6.1.18</ecNumber>
    </submittedName>
</protein>
<dbReference type="EC" id="3.6.1.18" evidence="3"/>
<keyword evidence="1 3" id="KW-0378">Hydrolase</keyword>
<dbReference type="InterPro" id="IPR020084">
    <property type="entry name" value="NUDIX_hydrolase_CS"/>
</dbReference>
<dbReference type="EMBL" id="CACVAQ010000014">
    <property type="protein sequence ID" value="CAA6798975.1"/>
    <property type="molecule type" value="Genomic_DNA"/>
</dbReference>
<evidence type="ECO:0000259" key="2">
    <source>
        <dbReference type="PROSITE" id="PS51462"/>
    </source>
</evidence>
<dbReference type="PANTHER" id="PTHR43222:SF2">
    <property type="entry name" value="NUDIX HYDROLASE 23, CHLOROPLASTIC"/>
    <property type="match status" value="1"/>
</dbReference>
<dbReference type="GO" id="GO:0047884">
    <property type="term" value="F:FAD diphosphatase activity"/>
    <property type="evidence" value="ECO:0007669"/>
    <property type="project" value="UniProtKB-EC"/>
</dbReference>
<dbReference type="AlphaFoldDB" id="A0A6S6RSD3"/>
<dbReference type="PROSITE" id="PS51462">
    <property type="entry name" value="NUDIX"/>
    <property type="match status" value="1"/>
</dbReference>
<dbReference type="SUPFAM" id="SSF55811">
    <property type="entry name" value="Nudix"/>
    <property type="match status" value="1"/>
</dbReference>
<dbReference type="Gene3D" id="2.20.70.10">
    <property type="match status" value="1"/>
</dbReference>
<dbReference type="Gene3D" id="3.90.79.10">
    <property type="entry name" value="Nucleoside Triphosphate Pyrophosphohydrolase"/>
    <property type="match status" value="1"/>
</dbReference>
<feature type="domain" description="Nudix hydrolase" evidence="2">
    <location>
        <begin position="37"/>
        <end position="160"/>
    </location>
</feature>
<dbReference type="PROSITE" id="PS00893">
    <property type="entry name" value="NUDIX_BOX"/>
    <property type="match status" value="1"/>
</dbReference>
<sequence>MNFCSNCGHSPLEERAPAGDNRARIICPNCGIVHYQNPKIVCGCLVIYEGKVLLGKRGIEPRKGKWNVPAGFMENHETVKEGAAREVWEEVRAKVEIQQLHTVYNILHVNQVYCLFLATLTTPVFEAAEETAEVRLFGLDEIPWDDLAFHSNVFSLEKYIENPDFKGVHYGDNRAYMTDSMP</sequence>
<proteinExistence type="predicted"/>
<dbReference type="Pfam" id="PF14803">
    <property type="entry name" value="Zn_ribbon_Nudix"/>
    <property type="match status" value="1"/>
</dbReference>
<dbReference type="PANTHER" id="PTHR43222">
    <property type="entry name" value="NUDIX HYDROLASE 23"/>
    <property type="match status" value="1"/>
</dbReference>
<accession>A0A6S6RSD3</accession>
<evidence type="ECO:0000313" key="3">
    <source>
        <dbReference type="EMBL" id="CAA6798975.1"/>
    </source>
</evidence>
<name>A0A6S6RSD3_9BACT</name>
<dbReference type="InterPro" id="IPR000086">
    <property type="entry name" value="NUDIX_hydrolase_dom"/>
</dbReference>
<organism evidence="3">
    <name type="scientific">uncultured Aureispira sp</name>
    <dbReference type="NCBI Taxonomy" id="1331704"/>
    <lineage>
        <taxon>Bacteria</taxon>
        <taxon>Pseudomonadati</taxon>
        <taxon>Bacteroidota</taxon>
        <taxon>Saprospiria</taxon>
        <taxon>Saprospirales</taxon>
        <taxon>Saprospiraceae</taxon>
        <taxon>Aureispira</taxon>
        <taxon>environmental samples</taxon>
    </lineage>
</organism>
<gene>
    <name evidence="3" type="ORF">HELGO_WM28444</name>
</gene>
<dbReference type="CDD" id="cd04511">
    <property type="entry name" value="NUDIX_Hydrolase"/>
    <property type="match status" value="1"/>
</dbReference>
<reference evidence="3" key="1">
    <citation type="submission" date="2020-01" db="EMBL/GenBank/DDBJ databases">
        <authorList>
            <person name="Meier V. D."/>
            <person name="Meier V D."/>
        </authorList>
    </citation>
    <scope>NUCLEOTIDE SEQUENCE</scope>
    <source>
        <strain evidence="3">HLG_WM_MAG_10</strain>
    </source>
</reference>
<dbReference type="Pfam" id="PF00293">
    <property type="entry name" value="NUDIX"/>
    <property type="match status" value="1"/>
</dbReference>
<dbReference type="InterPro" id="IPR015797">
    <property type="entry name" value="NUDIX_hydrolase-like_dom_sf"/>
</dbReference>
<dbReference type="InterPro" id="IPR029401">
    <property type="entry name" value="Nudix_N"/>
</dbReference>